<feature type="transmembrane region" description="Helical" evidence="1">
    <location>
        <begin position="86"/>
        <end position="108"/>
    </location>
</feature>
<dbReference type="GO" id="GO:0004190">
    <property type="term" value="F:aspartic-type endopeptidase activity"/>
    <property type="evidence" value="ECO:0007669"/>
    <property type="project" value="TreeGrafter"/>
</dbReference>
<dbReference type="Gene3D" id="1.20.120.1220">
    <property type="match status" value="1"/>
</dbReference>
<dbReference type="AlphaFoldDB" id="A0A1H1AFF1"/>
<keyword evidence="1" id="KW-1133">Transmembrane helix</keyword>
<dbReference type="STRING" id="1079994.SAMN04488565_2565"/>
<reference evidence="2 3" key="1">
    <citation type="submission" date="2016-10" db="EMBL/GenBank/DDBJ databases">
        <authorList>
            <person name="de Groot N.N."/>
        </authorList>
    </citation>
    <scope>NUCLEOTIDE SEQUENCE [LARGE SCALE GENOMIC DNA]</scope>
    <source>
        <strain evidence="2 3">DSM 22788</strain>
    </source>
</reference>
<dbReference type="GO" id="GO:0005886">
    <property type="term" value="C:plasma membrane"/>
    <property type="evidence" value="ECO:0007669"/>
    <property type="project" value="TreeGrafter"/>
</dbReference>
<dbReference type="PANTHER" id="PTHR30487">
    <property type="entry name" value="TYPE 4 PREPILIN-LIKE PROTEINS LEADER PEPTIDE-PROCESSING ENZYME"/>
    <property type="match status" value="1"/>
</dbReference>
<evidence type="ECO:0000256" key="1">
    <source>
        <dbReference type="SAM" id="Phobius"/>
    </source>
</evidence>
<keyword evidence="1" id="KW-0812">Transmembrane</keyword>
<dbReference type="EMBL" id="FNKB01000001">
    <property type="protein sequence ID" value="SDQ38398.1"/>
    <property type="molecule type" value="Genomic_DNA"/>
</dbReference>
<gene>
    <name evidence="2" type="ORF">SAMN04488565_2565</name>
</gene>
<dbReference type="PANTHER" id="PTHR30487:SF0">
    <property type="entry name" value="PREPILIN LEADER PEPTIDASE_N-METHYLTRANSFERASE-RELATED"/>
    <property type="match status" value="1"/>
</dbReference>
<proteinExistence type="predicted"/>
<dbReference type="InterPro" id="IPR050882">
    <property type="entry name" value="Prepilin_peptidase/N-MTase"/>
</dbReference>
<dbReference type="RefSeq" id="WP_010156689.1">
    <property type="nucleotide sequence ID" value="NZ_FNKB01000001.1"/>
</dbReference>
<sequence length="190" mass="18779">MHGPPLAAALASAAFALFAVWTPVLSAVDIRERRLPNLLLLLSTSTTLPVLLASAAASALAPASAGGAAAAASTAGAPGERSAIRLILDTLGPGAAAGVLLAALWWWAPAGIGGGDVKLAPLIGAVTGFAAGWVGAALALTAAFGFAALSGALLRLRRSRARRADDRGVPFAPCLFAGAWAVVWPAVACV</sequence>
<evidence type="ECO:0000313" key="2">
    <source>
        <dbReference type="EMBL" id="SDQ38398.1"/>
    </source>
</evidence>
<organism evidence="2 3">
    <name type="scientific">Leucobacter chromiiresistens</name>
    <dbReference type="NCBI Taxonomy" id="1079994"/>
    <lineage>
        <taxon>Bacteria</taxon>
        <taxon>Bacillati</taxon>
        <taxon>Actinomycetota</taxon>
        <taxon>Actinomycetes</taxon>
        <taxon>Micrococcales</taxon>
        <taxon>Microbacteriaceae</taxon>
        <taxon>Leucobacter</taxon>
    </lineage>
</organism>
<protein>
    <submittedName>
        <fullName evidence="2">Type IV leader peptidase family protein</fullName>
    </submittedName>
</protein>
<keyword evidence="1" id="KW-0472">Membrane</keyword>
<dbReference type="Proteomes" id="UP000182690">
    <property type="component" value="Unassembled WGS sequence"/>
</dbReference>
<feature type="transmembrane region" description="Helical" evidence="1">
    <location>
        <begin position="128"/>
        <end position="156"/>
    </location>
</feature>
<feature type="transmembrane region" description="Helical" evidence="1">
    <location>
        <begin position="168"/>
        <end position="187"/>
    </location>
</feature>
<evidence type="ECO:0000313" key="3">
    <source>
        <dbReference type="Proteomes" id="UP000182690"/>
    </source>
</evidence>
<accession>A0A1H1AFF1</accession>
<dbReference type="GO" id="GO:0006465">
    <property type="term" value="P:signal peptide processing"/>
    <property type="evidence" value="ECO:0007669"/>
    <property type="project" value="TreeGrafter"/>
</dbReference>
<name>A0A1H1AFF1_9MICO</name>